<feature type="domain" description="MPN" evidence="7">
    <location>
        <begin position="87"/>
        <end position="209"/>
    </location>
</feature>
<dbReference type="HOGENOM" id="CLU_073529_2_0_9"/>
<keyword evidence="3" id="KW-0479">Metal-binding</keyword>
<dbReference type="InterPro" id="IPR037518">
    <property type="entry name" value="MPN"/>
</dbReference>
<reference evidence="8 9" key="1">
    <citation type="journal article" date="2013" name="PLoS ONE">
        <title>Genomic Analysis by Deep Sequencing of the Probiotic Lactobacillus brevis KB290 Harboring Nine Plasmids Reveals Genomic Stability.</title>
        <authorList>
            <person name="Fukao M."/>
            <person name="Oshima K."/>
            <person name="Morita H."/>
            <person name="Toh H."/>
            <person name="Suda W."/>
            <person name="Kim S.W."/>
            <person name="Suzuki S."/>
            <person name="Yakabe T."/>
            <person name="Hattori M."/>
            <person name="Yajima N."/>
        </authorList>
    </citation>
    <scope>NUCLEOTIDE SEQUENCE [LARGE SCALE GENOMIC DNA]</scope>
    <source>
        <strain evidence="8 9">KB290</strain>
    </source>
</reference>
<dbReference type="GO" id="GO:0046872">
    <property type="term" value="F:metal ion binding"/>
    <property type="evidence" value="ECO:0007669"/>
    <property type="project" value="UniProtKB-KW"/>
</dbReference>
<keyword evidence="4" id="KW-0378">Hydrolase</keyword>
<dbReference type="GO" id="GO:0008237">
    <property type="term" value="F:metallopeptidase activity"/>
    <property type="evidence" value="ECO:0007669"/>
    <property type="project" value="UniProtKB-KW"/>
</dbReference>
<evidence type="ECO:0000256" key="2">
    <source>
        <dbReference type="ARBA" id="ARBA00022670"/>
    </source>
</evidence>
<evidence type="ECO:0000256" key="3">
    <source>
        <dbReference type="ARBA" id="ARBA00022723"/>
    </source>
</evidence>
<dbReference type="InterPro" id="IPR001405">
    <property type="entry name" value="UPF0758"/>
</dbReference>
<evidence type="ECO:0000256" key="4">
    <source>
        <dbReference type="ARBA" id="ARBA00022801"/>
    </source>
</evidence>
<dbReference type="EMBL" id="AP012167">
    <property type="protein sequence ID" value="BAN06453.1"/>
    <property type="molecule type" value="Genomic_DNA"/>
</dbReference>
<dbReference type="InterPro" id="IPR020891">
    <property type="entry name" value="UPF0758_CS"/>
</dbReference>
<sequence>MRRMQRVQLTTQTEPQLVGRVLVSLGLAHASERQRFFQYFHSVAAVRYASHRQQRAYISGNRQRQALLTAIELGRWAEKAPRPILGEVLASSQLGQVLMDDLRYLLQEQLEVLALDAQHRIIERQTVFQGTLNSCPVHPREIFRVAVMSGAATVIVAHNHPSGQPQPSTSDRAFMQRLAACGQLMGIPLLDGFVVGLHSYFSFKEAGILPKRLKKDRTFKN</sequence>
<comment type="similarity">
    <text evidence="1">Belongs to the UPF0758 family.</text>
</comment>
<dbReference type="KEGG" id="lbk:LVISKB_0818"/>
<dbReference type="PROSITE" id="PS01302">
    <property type="entry name" value="UPF0758"/>
    <property type="match status" value="1"/>
</dbReference>
<evidence type="ECO:0000313" key="8">
    <source>
        <dbReference type="EMBL" id="BAN06453.1"/>
    </source>
</evidence>
<dbReference type="Pfam" id="PF04002">
    <property type="entry name" value="RadC"/>
    <property type="match status" value="1"/>
</dbReference>
<dbReference type="PROSITE" id="PS50249">
    <property type="entry name" value="MPN"/>
    <property type="match status" value="1"/>
</dbReference>
<dbReference type="PANTHER" id="PTHR30471">
    <property type="entry name" value="DNA REPAIR PROTEIN RADC"/>
    <property type="match status" value="1"/>
</dbReference>
<evidence type="ECO:0000256" key="6">
    <source>
        <dbReference type="ARBA" id="ARBA00023049"/>
    </source>
</evidence>
<proteinExistence type="inferred from homology"/>
<dbReference type="SUPFAM" id="SSF102712">
    <property type="entry name" value="JAB1/MPN domain"/>
    <property type="match status" value="1"/>
</dbReference>
<evidence type="ECO:0000256" key="1">
    <source>
        <dbReference type="ARBA" id="ARBA00010243"/>
    </source>
</evidence>
<dbReference type="Proteomes" id="UP000012042">
    <property type="component" value="Chromosome"/>
</dbReference>
<evidence type="ECO:0000259" key="7">
    <source>
        <dbReference type="PROSITE" id="PS50249"/>
    </source>
</evidence>
<organism evidence="8 9">
    <name type="scientific">Levilactobacillus brevis KB290</name>
    <dbReference type="NCBI Taxonomy" id="1001583"/>
    <lineage>
        <taxon>Bacteria</taxon>
        <taxon>Bacillati</taxon>
        <taxon>Bacillota</taxon>
        <taxon>Bacilli</taxon>
        <taxon>Lactobacillales</taxon>
        <taxon>Lactobacillaceae</taxon>
        <taxon>Levilactobacillus</taxon>
    </lineage>
</organism>
<dbReference type="PANTHER" id="PTHR30471:SF3">
    <property type="entry name" value="UPF0758 PROTEIN YEES-RELATED"/>
    <property type="match status" value="1"/>
</dbReference>
<protein>
    <submittedName>
        <fullName evidence="8">UPF0758 protein CPR_2111</fullName>
    </submittedName>
</protein>
<keyword evidence="6" id="KW-0482">Metalloprotease</keyword>
<dbReference type="CDD" id="cd08071">
    <property type="entry name" value="MPN_DUF2466"/>
    <property type="match status" value="1"/>
</dbReference>
<evidence type="ECO:0000313" key="9">
    <source>
        <dbReference type="Proteomes" id="UP000012042"/>
    </source>
</evidence>
<dbReference type="PATRIC" id="fig|1001583.3.peg.806"/>
<gene>
    <name evidence="8" type="ORF">LVISKB_0818</name>
</gene>
<dbReference type="GO" id="GO:0006508">
    <property type="term" value="P:proteolysis"/>
    <property type="evidence" value="ECO:0007669"/>
    <property type="project" value="UniProtKB-KW"/>
</dbReference>
<dbReference type="InterPro" id="IPR025657">
    <property type="entry name" value="RadC_JAB"/>
</dbReference>
<keyword evidence="5" id="KW-0862">Zinc</keyword>
<evidence type="ECO:0000256" key="5">
    <source>
        <dbReference type="ARBA" id="ARBA00022833"/>
    </source>
</evidence>
<keyword evidence="2" id="KW-0645">Protease</keyword>
<dbReference type="AlphaFoldDB" id="M5AC98"/>
<name>M5AC98_LEVBR</name>
<accession>M5AC98</accession>
<dbReference type="Gene3D" id="3.40.140.10">
    <property type="entry name" value="Cytidine Deaminase, domain 2"/>
    <property type="match status" value="1"/>
</dbReference>